<protein>
    <recommendedName>
        <fullName evidence="4">Stage II sporulation protein M</fullName>
    </recommendedName>
</protein>
<proteinExistence type="predicted"/>
<feature type="transmembrane region" description="Helical" evidence="1">
    <location>
        <begin position="110"/>
        <end position="135"/>
    </location>
</feature>
<accession>A0A1T4XC07</accession>
<feature type="transmembrane region" description="Helical" evidence="1">
    <location>
        <begin position="147"/>
        <end position="169"/>
    </location>
</feature>
<dbReference type="RefSeq" id="WP_078816433.1">
    <property type="nucleotide sequence ID" value="NZ_FUYJ01000001.1"/>
</dbReference>
<keyword evidence="1" id="KW-1133">Transmembrane helix</keyword>
<evidence type="ECO:0000313" key="2">
    <source>
        <dbReference type="EMBL" id="SKA87053.1"/>
    </source>
</evidence>
<keyword evidence="1" id="KW-0472">Membrane</keyword>
<dbReference type="AlphaFoldDB" id="A0A1T4XC07"/>
<dbReference type="Proteomes" id="UP000190042">
    <property type="component" value="Unassembled WGS sequence"/>
</dbReference>
<dbReference type="EMBL" id="FUYJ01000001">
    <property type="protein sequence ID" value="SKA87053.1"/>
    <property type="molecule type" value="Genomic_DNA"/>
</dbReference>
<evidence type="ECO:0000313" key="3">
    <source>
        <dbReference type="Proteomes" id="UP000190042"/>
    </source>
</evidence>
<reference evidence="3" key="1">
    <citation type="submission" date="2017-02" db="EMBL/GenBank/DDBJ databases">
        <authorList>
            <person name="Varghese N."/>
            <person name="Submissions S."/>
        </authorList>
    </citation>
    <scope>NUCLEOTIDE SEQUENCE [LARGE SCALE GENOMIC DNA]</scope>
    <source>
        <strain evidence="3">DSM 23966</strain>
    </source>
</reference>
<keyword evidence="3" id="KW-1185">Reference proteome</keyword>
<feature type="transmembrane region" description="Helical" evidence="1">
    <location>
        <begin position="7"/>
        <end position="25"/>
    </location>
</feature>
<sequence length="170" mass="19277">MARSLSFIYLFVILAISYIGGALLFREWPINALETIVGLYDQRVVKGAEASIWSPIIVTFTFITLIIILSKYKRVRFILPLIGATKCVLFGLSSTYLLSTGMKLVMYAVWWFPFQLVGCFLYLILCTVLNPPFFVAPALKKDRPLSAIPLLIGLLLIIQLLELSIFYFIK</sequence>
<feature type="transmembrane region" description="Helical" evidence="1">
    <location>
        <begin position="52"/>
        <end position="70"/>
    </location>
</feature>
<evidence type="ECO:0008006" key="4">
    <source>
        <dbReference type="Google" id="ProtNLM"/>
    </source>
</evidence>
<name>A0A1T4XC07_9BACL</name>
<feature type="transmembrane region" description="Helical" evidence="1">
    <location>
        <begin position="77"/>
        <end position="98"/>
    </location>
</feature>
<organism evidence="2 3">
    <name type="scientific">Sporosarcina newyorkensis</name>
    <dbReference type="NCBI Taxonomy" id="759851"/>
    <lineage>
        <taxon>Bacteria</taxon>
        <taxon>Bacillati</taxon>
        <taxon>Bacillota</taxon>
        <taxon>Bacilli</taxon>
        <taxon>Bacillales</taxon>
        <taxon>Caryophanaceae</taxon>
        <taxon>Sporosarcina</taxon>
    </lineage>
</organism>
<evidence type="ECO:0000256" key="1">
    <source>
        <dbReference type="SAM" id="Phobius"/>
    </source>
</evidence>
<keyword evidence="1" id="KW-0812">Transmembrane</keyword>
<gene>
    <name evidence="2" type="ORF">SAMN04244570_0458</name>
</gene>